<dbReference type="UniPathway" id="UPA00214"/>
<gene>
    <name evidence="11" type="primary">galK</name>
    <name evidence="16" type="ORF">FC34_GL000446</name>
</gene>
<evidence type="ECO:0000259" key="13">
    <source>
        <dbReference type="Pfam" id="PF00288"/>
    </source>
</evidence>
<evidence type="ECO:0000313" key="17">
    <source>
        <dbReference type="Proteomes" id="UP000051672"/>
    </source>
</evidence>
<evidence type="ECO:0000256" key="5">
    <source>
        <dbReference type="ARBA" id="ARBA00022741"/>
    </source>
</evidence>
<evidence type="ECO:0000259" key="15">
    <source>
        <dbReference type="Pfam" id="PF10509"/>
    </source>
</evidence>
<dbReference type="HAMAP" id="MF_00246">
    <property type="entry name" value="Galactokinase"/>
    <property type="match status" value="1"/>
</dbReference>
<dbReference type="FunFam" id="3.30.230.10:FF:000017">
    <property type="entry name" value="Galactokinase"/>
    <property type="match status" value="1"/>
</dbReference>
<dbReference type="InterPro" id="IPR019539">
    <property type="entry name" value="GalKase_N"/>
</dbReference>
<dbReference type="Pfam" id="PF00288">
    <property type="entry name" value="GHMP_kinases_N"/>
    <property type="match status" value="1"/>
</dbReference>
<feature type="binding site" evidence="11">
    <location>
        <begin position="33"/>
        <end position="36"/>
    </location>
    <ligand>
        <name>substrate</name>
    </ligand>
</feature>
<feature type="binding site" evidence="11">
    <location>
        <position position="162"/>
    </location>
    <ligand>
        <name>Mg(2+)</name>
        <dbReference type="ChEBI" id="CHEBI:18420"/>
    </ligand>
</feature>
<evidence type="ECO:0000256" key="3">
    <source>
        <dbReference type="ARBA" id="ARBA00022679"/>
    </source>
</evidence>
<feature type="active site" description="Proton acceptor" evidence="11">
    <location>
        <position position="174"/>
    </location>
</feature>
<dbReference type="PANTHER" id="PTHR10457:SF7">
    <property type="entry name" value="GALACTOKINASE-RELATED"/>
    <property type="match status" value="1"/>
</dbReference>
<accession>A0A0R2B032</accession>
<dbReference type="AlphaFoldDB" id="A0A0R2B032"/>
<proteinExistence type="inferred from homology"/>
<dbReference type="Pfam" id="PF10509">
    <property type="entry name" value="GalKase_gal_bdg"/>
    <property type="match status" value="1"/>
</dbReference>
<dbReference type="Gene3D" id="3.30.70.890">
    <property type="entry name" value="GHMP kinase, C-terminal domain"/>
    <property type="match status" value="1"/>
</dbReference>
<comment type="similarity">
    <text evidence="1 11">Belongs to the GHMP kinase family. GalK subfamily.</text>
</comment>
<dbReference type="NCBIfam" id="NF003705">
    <property type="entry name" value="PRK05322.1"/>
    <property type="match status" value="1"/>
</dbReference>
<dbReference type="STRING" id="1423727.FC34_GL000446"/>
<evidence type="ECO:0000256" key="7">
    <source>
        <dbReference type="ARBA" id="ARBA00022840"/>
    </source>
</evidence>
<dbReference type="GO" id="GO:0004335">
    <property type="term" value="F:galactokinase activity"/>
    <property type="evidence" value="ECO:0007669"/>
    <property type="project" value="UniProtKB-UniRule"/>
</dbReference>
<reference evidence="16 17" key="1">
    <citation type="journal article" date="2015" name="Genome Announc.">
        <title>Expanding the biotechnology potential of lactobacilli through comparative genomics of 213 strains and associated genera.</title>
        <authorList>
            <person name="Sun Z."/>
            <person name="Harris H.M."/>
            <person name="McCann A."/>
            <person name="Guo C."/>
            <person name="Argimon S."/>
            <person name="Zhang W."/>
            <person name="Yang X."/>
            <person name="Jeffery I.B."/>
            <person name="Cooney J.C."/>
            <person name="Kagawa T.F."/>
            <person name="Liu W."/>
            <person name="Song Y."/>
            <person name="Salvetti E."/>
            <person name="Wrobel A."/>
            <person name="Rasinkangas P."/>
            <person name="Parkhill J."/>
            <person name="Rea M.C."/>
            <person name="O'Sullivan O."/>
            <person name="Ritari J."/>
            <person name="Douillard F.P."/>
            <person name="Paul Ross R."/>
            <person name="Yang R."/>
            <person name="Briner A.E."/>
            <person name="Felis G.E."/>
            <person name="de Vos W.M."/>
            <person name="Barrangou R."/>
            <person name="Klaenhammer T.R."/>
            <person name="Caufield P.W."/>
            <person name="Cui Y."/>
            <person name="Zhang H."/>
            <person name="O'Toole P.W."/>
        </authorList>
    </citation>
    <scope>NUCLEOTIDE SEQUENCE [LARGE SCALE GENOMIC DNA]</scope>
    <source>
        <strain evidence="16 17">DSM 23927</strain>
    </source>
</reference>
<dbReference type="InterPro" id="IPR000705">
    <property type="entry name" value="Galactokinase"/>
</dbReference>
<dbReference type="RefSeq" id="WP_057893751.1">
    <property type="nucleotide sequence ID" value="NZ_AYZQ01000001.1"/>
</dbReference>
<evidence type="ECO:0000256" key="4">
    <source>
        <dbReference type="ARBA" id="ARBA00022723"/>
    </source>
</evidence>
<dbReference type="InterPro" id="IPR014721">
    <property type="entry name" value="Ribsml_uS5_D2-typ_fold_subgr"/>
</dbReference>
<dbReference type="Proteomes" id="UP000051672">
    <property type="component" value="Unassembled WGS sequence"/>
</dbReference>
<feature type="binding site" evidence="11">
    <location>
        <begin position="124"/>
        <end position="130"/>
    </location>
    <ligand>
        <name>ATP</name>
        <dbReference type="ChEBI" id="CHEBI:30616"/>
    </ligand>
</feature>
<dbReference type="InterPro" id="IPR006203">
    <property type="entry name" value="GHMP_knse_ATP-bd_CS"/>
</dbReference>
<evidence type="ECO:0000256" key="2">
    <source>
        <dbReference type="ARBA" id="ARBA00022490"/>
    </source>
</evidence>
<dbReference type="PRINTS" id="PR00959">
    <property type="entry name" value="MEVGALKINASE"/>
</dbReference>
<protein>
    <recommendedName>
        <fullName evidence="11 12">Galactokinase</fullName>
        <ecNumber evidence="11 12">2.7.1.6</ecNumber>
    </recommendedName>
    <alternativeName>
        <fullName evidence="11">Galactose kinase</fullName>
    </alternativeName>
</protein>
<dbReference type="InterPro" id="IPR006206">
    <property type="entry name" value="Mevalonate/galactokinase"/>
</dbReference>
<dbReference type="GO" id="GO:0005524">
    <property type="term" value="F:ATP binding"/>
    <property type="evidence" value="ECO:0007669"/>
    <property type="project" value="UniProtKB-UniRule"/>
</dbReference>
<dbReference type="PROSITE" id="PS00627">
    <property type="entry name" value="GHMP_KINASES_ATP"/>
    <property type="match status" value="1"/>
</dbReference>
<dbReference type="EMBL" id="AYZQ01000001">
    <property type="protein sequence ID" value="KRM72736.1"/>
    <property type="molecule type" value="Genomic_DNA"/>
</dbReference>
<dbReference type="InterPro" id="IPR006204">
    <property type="entry name" value="GHMP_kinase_N_dom"/>
</dbReference>
<evidence type="ECO:0000256" key="9">
    <source>
        <dbReference type="ARBA" id="ARBA00023144"/>
    </source>
</evidence>
<dbReference type="NCBIfam" id="TIGR00131">
    <property type="entry name" value="gal_kin"/>
    <property type="match status" value="1"/>
</dbReference>
<comment type="catalytic activity">
    <reaction evidence="11">
        <text>alpha-D-galactose + ATP = alpha-D-galactose 1-phosphate + ADP + H(+)</text>
        <dbReference type="Rhea" id="RHEA:13553"/>
        <dbReference type="ChEBI" id="CHEBI:15378"/>
        <dbReference type="ChEBI" id="CHEBI:28061"/>
        <dbReference type="ChEBI" id="CHEBI:30616"/>
        <dbReference type="ChEBI" id="CHEBI:58336"/>
        <dbReference type="ChEBI" id="CHEBI:456216"/>
        <dbReference type="EC" id="2.7.1.6"/>
    </reaction>
</comment>
<dbReference type="PROSITE" id="PS00106">
    <property type="entry name" value="GALACTOKINASE"/>
    <property type="match status" value="1"/>
</dbReference>
<sequence>MEQTALQTAFMSQFNESPTNYFFAPGRINLIGEHTDYNGGHVFPCAISLGTYAAVSPRQDQELHLFSQNFETVGEIVRPLSSLAFDQEDNWANYAKGMFQQLQQTVGPLSHGLNILVWGDLPNGAGLSSSASLELLMGIIAKSMYQLDLDMLDLIKAGKLVENQYIGVNSGIMDQFAIGMGEANHAVFLDTNTLQFEQLPLDLGDNVIVIMNTNKRRELADSKYNERRSECDEALLRIQSGFDYASLGAMSEDEFDQTTSLINDATLIKRARHAVFENVRTITAAQALKDHDLLTFGRLMNASGVSLEYDYEVTGPELDTLVHAAWLQPGIIGARMTGAGFGGCAIAIVPKTSVGAFTEAVGQTYEQTIGYAADFYVASVADGPKEIYTA</sequence>
<dbReference type="Gene3D" id="3.30.230.10">
    <property type="match status" value="1"/>
</dbReference>
<dbReference type="PIRSF" id="PIRSF000530">
    <property type="entry name" value="Galactokinase"/>
    <property type="match status" value="1"/>
</dbReference>
<dbReference type="PANTHER" id="PTHR10457">
    <property type="entry name" value="MEVALONATE KINASE/GALACTOKINASE"/>
    <property type="match status" value="1"/>
</dbReference>
<dbReference type="InterPro" id="IPR013750">
    <property type="entry name" value="GHMP_kinase_C_dom"/>
</dbReference>
<dbReference type="FunFam" id="3.30.70.890:FF:000001">
    <property type="entry name" value="Galactokinase"/>
    <property type="match status" value="1"/>
</dbReference>
<dbReference type="OrthoDB" id="250531at2"/>
<dbReference type="GO" id="GO:0005829">
    <property type="term" value="C:cytosol"/>
    <property type="evidence" value="ECO:0007669"/>
    <property type="project" value="TreeGrafter"/>
</dbReference>
<organism evidence="16 17">
    <name type="scientific">Lacticaseibacillus brantae DSM 23927</name>
    <dbReference type="NCBI Taxonomy" id="1423727"/>
    <lineage>
        <taxon>Bacteria</taxon>
        <taxon>Bacillati</taxon>
        <taxon>Bacillota</taxon>
        <taxon>Bacilli</taxon>
        <taxon>Lactobacillales</taxon>
        <taxon>Lactobacillaceae</taxon>
        <taxon>Lacticaseibacillus</taxon>
    </lineage>
</organism>
<feature type="site" description="Transition state stabilizer" evidence="11">
    <location>
        <position position="27"/>
    </location>
</feature>
<dbReference type="SUPFAM" id="SSF55060">
    <property type="entry name" value="GHMP Kinase, C-terminal domain"/>
    <property type="match status" value="1"/>
</dbReference>
<dbReference type="InterPro" id="IPR019741">
    <property type="entry name" value="Galactokinase_CS"/>
</dbReference>
<feature type="domain" description="GHMP kinase N-terminal" evidence="13">
    <location>
        <begin position="93"/>
        <end position="181"/>
    </location>
</feature>
<feature type="binding site" evidence="11">
    <location>
        <position position="130"/>
    </location>
    <ligand>
        <name>Mg(2+)</name>
        <dbReference type="ChEBI" id="CHEBI:18420"/>
    </ligand>
</feature>
<evidence type="ECO:0000313" key="16">
    <source>
        <dbReference type="EMBL" id="KRM72736.1"/>
    </source>
</evidence>
<dbReference type="InterPro" id="IPR022963">
    <property type="entry name" value="Galactokinase_bac"/>
</dbReference>
<evidence type="ECO:0000256" key="10">
    <source>
        <dbReference type="ARBA" id="ARBA00023277"/>
    </source>
</evidence>
<evidence type="ECO:0000256" key="12">
    <source>
        <dbReference type="NCBIfam" id="TIGR00131"/>
    </source>
</evidence>
<dbReference type="EC" id="2.7.1.6" evidence="11 12"/>
<dbReference type="GO" id="GO:0000287">
    <property type="term" value="F:magnesium ion binding"/>
    <property type="evidence" value="ECO:0007669"/>
    <property type="project" value="UniProtKB-UniRule"/>
</dbReference>
<comment type="caution">
    <text evidence="16">The sequence shown here is derived from an EMBL/GenBank/DDBJ whole genome shotgun (WGS) entry which is preliminary data.</text>
</comment>
<keyword evidence="10 11" id="KW-0119">Carbohydrate metabolism</keyword>
<keyword evidence="6 11" id="KW-0418">Kinase</keyword>
<comment type="subcellular location">
    <subcellularLocation>
        <location evidence="11">Cytoplasm</location>
    </subcellularLocation>
</comment>
<keyword evidence="8 11" id="KW-0460">Magnesium</keyword>
<keyword evidence="17" id="KW-1185">Reference proteome</keyword>
<feature type="binding site" evidence="11">
    <location>
        <position position="224"/>
    </location>
    <ligand>
        <name>substrate</name>
    </ligand>
</feature>
<evidence type="ECO:0000256" key="11">
    <source>
        <dbReference type="HAMAP-Rule" id="MF_00246"/>
    </source>
</evidence>
<keyword evidence="7 11" id="KW-0067">ATP-binding</keyword>
<keyword evidence="3 11" id="KW-0808">Transferase</keyword>
<name>A0A0R2B032_9LACO</name>
<feature type="domain" description="GHMP kinase C-terminal" evidence="14">
    <location>
        <begin position="285"/>
        <end position="366"/>
    </location>
</feature>
<comment type="function">
    <text evidence="11">Catalyzes the transfer of the gamma-phosphate of ATP to D-galactose to form alpha-D-galactose-1-phosphate (Gal-1-P).</text>
</comment>
<keyword evidence="9 11" id="KW-0299">Galactose metabolism</keyword>
<comment type="pathway">
    <text evidence="11">Carbohydrate metabolism; galactose metabolism.</text>
</comment>
<evidence type="ECO:0000256" key="6">
    <source>
        <dbReference type="ARBA" id="ARBA00022777"/>
    </source>
</evidence>
<evidence type="ECO:0000259" key="14">
    <source>
        <dbReference type="Pfam" id="PF08544"/>
    </source>
</evidence>
<dbReference type="Pfam" id="PF08544">
    <property type="entry name" value="GHMP_kinases_C"/>
    <property type="match status" value="1"/>
</dbReference>
<dbReference type="GO" id="GO:0006012">
    <property type="term" value="P:galactose metabolic process"/>
    <property type="evidence" value="ECO:0007669"/>
    <property type="project" value="UniProtKB-UniRule"/>
</dbReference>
<keyword evidence="5 11" id="KW-0547">Nucleotide-binding</keyword>
<feature type="binding site" evidence="11">
    <location>
        <position position="67"/>
    </location>
    <ligand>
        <name>ATP</name>
        <dbReference type="ChEBI" id="CHEBI:30616"/>
    </ligand>
</feature>
<dbReference type="PATRIC" id="fig|1423727.3.peg.448"/>
<dbReference type="SUPFAM" id="SSF54211">
    <property type="entry name" value="Ribosomal protein S5 domain 2-like"/>
    <property type="match status" value="1"/>
</dbReference>
<dbReference type="InterPro" id="IPR036554">
    <property type="entry name" value="GHMP_kinase_C_sf"/>
</dbReference>
<keyword evidence="4 11" id="KW-0479">Metal-binding</keyword>
<dbReference type="PRINTS" id="PR00473">
    <property type="entry name" value="GALCTOKINASE"/>
</dbReference>
<evidence type="ECO:0000256" key="8">
    <source>
        <dbReference type="ARBA" id="ARBA00022842"/>
    </source>
</evidence>
<keyword evidence="2 11" id="KW-0963">Cytoplasm</keyword>
<dbReference type="InterPro" id="IPR020568">
    <property type="entry name" value="Ribosomal_Su5_D2-typ_SF"/>
</dbReference>
<feature type="domain" description="Galactokinase N-terminal" evidence="15">
    <location>
        <begin position="9"/>
        <end position="57"/>
    </location>
</feature>
<evidence type="ECO:0000256" key="1">
    <source>
        <dbReference type="ARBA" id="ARBA00006566"/>
    </source>
</evidence>